<dbReference type="Proteomes" id="UP000236752">
    <property type="component" value="Unassembled WGS sequence"/>
</dbReference>
<organism evidence="3 4">
    <name type="scientific">Thalassococcus halodurans</name>
    <dbReference type="NCBI Taxonomy" id="373675"/>
    <lineage>
        <taxon>Bacteria</taxon>
        <taxon>Pseudomonadati</taxon>
        <taxon>Pseudomonadota</taxon>
        <taxon>Alphaproteobacteria</taxon>
        <taxon>Rhodobacterales</taxon>
        <taxon>Roseobacteraceae</taxon>
        <taxon>Thalassococcus</taxon>
    </lineage>
</organism>
<keyword evidence="1" id="KW-0472">Membrane</keyword>
<dbReference type="InterPro" id="IPR037185">
    <property type="entry name" value="EmrE-like"/>
</dbReference>
<evidence type="ECO:0000313" key="4">
    <source>
        <dbReference type="Proteomes" id="UP000236752"/>
    </source>
</evidence>
<feature type="transmembrane region" description="Helical" evidence="1">
    <location>
        <begin position="240"/>
        <end position="259"/>
    </location>
</feature>
<name>A0A1H6A5X3_9RHOB</name>
<dbReference type="InterPro" id="IPR000620">
    <property type="entry name" value="EamA_dom"/>
</dbReference>
<reference evidence="3 4" key="1">
    <citation type="submission" date="2016-10" db="EMBL/GenBank/DDBJ databases">
        <authorList>
            <person name="de Groot N.N."/>
        </authorList>
    </citation>
    <scope>NUCLEOTIDE SEQUENCE [LARGE SCALE GENOMIC DNA]</scope>
    <source>
        <strain evidence="3 4">DSM 26915</strain>
    </source>
</reference>
<dbReference type="OrthoDB" id="9815809at2"/>
<feature type="transmembrane region" description="Helical" evidence="1">
    <location>
        <begin position="125"/>
        <end position="144"/>
    </location>
</feature>
<dbReference type="PANTHER" id="PTHR22911:SF135">
    <property type="entry name" value="BLR4310 PROTEIN"/>
    <property type="match status" value="1"/>
</dbReference>
<feature type="transmembrane region" description="Helical" evidence="1">
    <location>
        <begin position="265"/>
        <end position="283"/>
    </location>
</feature>
<keyword evidence="1" id="KW-1133">Transmembrane helix</keyword>
<feature type="transmembrane region" description="Helical" evidence="1">
    <location>
        <begin position="71"/>
        <end position="91"/>
    </location>
</feature>
<feature type="transmembrane region" description="Helical" evidence="1">
    <location>
        <begin position="97"/>
        <end position="116"/>
    </location>
</feature>
<feature type="domain" description="EamA" evidence="2">
    <location>
        <begin position="150"/>
        <end position="282"/>
    </location>
</feature>
<feature type="transmembrane region" description="Helical" evidence="1">
    <location>
        <begin position="150"/>
        <end position="167"/>
    </location>
</feature>
<evidence type="ECO:0000259" key="2">
    <source>
        <dbReference type="Pfam" id="PF00892"/>
    </source>
</evidence>
<gene>
    <name evidence="3" type="ORF">SAMN04488045_2870</name>
</gene>
<evidence type="ECO:0000313" key="3">
    <source>
        <dbReference type="EMBL" id="SEG44138.1"/>
    </source>
</evidence>
<dbReference type="GO" id="GO:0016020">
    <property type="term" value="C:membrane"/>
    <property type="evidence" value="ECO:0007669"/>
    <property type="project" value="InterPro"/>
</dbReference>
<feature type="transmembrane region" description="Helical" evidence="1">
    <location>
        <begin position="210"/>
        <end position="228"/>
    </location>
</feature>
<feature type="transmembrane region" description="Helical" evidence="1">
    <location>
        <begin position="29"/>
        <end position="50"/>
    </location>
</feature>
<evidence type="ECO:0000256" key="1">
    <source>
        <dbReference type="SAM" id="Phobius"/>
    </source>
</evidence>
<dbReference type="EMBL" id="FNUZ01000004">
    <property type="protein sequence ID" value="SEG44138.1"/>
    <property type="molecule type" value="Genomic_DNA"/>
</dbReference>
<dbReference type="SUPFAM" id="SSF103481">
    <property type="entry name" value="Multidrug resistance efflux transporter EmrE"/>
    <property type="match status" value="2"/>
</dbReference>
<accession>A0A1H6A5X3</accession>
<feature type="domain" description="EamA" evidence="2">
    <location>
        <begin position="8"/>
        <end position="139"/>
    </location>
</feature>
<dbReference type="AlphaFoldDB" id="A0A1H6A5X3"/>
<dbReference type="Pfam" id="PF00892">
    <property type="entry name" value="EamA"/>
    <property type="match status" value="2"/>
</dbReference>
<dbReference type="PANTHER" id="PTHR22911">
    <property type="entry name" value="ACYL-MALONYL CONDENSING ENZYME-RELATED"/>
    <property type="match status" value="1"/>
</dbReference>
<keyword evidence="4" id="KW-1185">Reference proteome</keyword>
<dbReference type="RefSeq" id="WP_103911176.1">
    <property type="nucleotide sequence ID" value="NZ_FNUZ01000004.1"/>
</dbReference>
<feature type="transmembrane region" description="Helical" evidence="1">
    <location>
        <begin position="179"/>
        <end position="198"/>
    </location>
</feature>
<protein>
    <submittedName>
        <fullName evidence="3">EamA-like transporter family protein</fullName>
    </submittedName>
</protein>
<keyword evidence="1" id="KW-0812">Transmembrane</keyword>
<feature type="transmembrane region" description="Helical" evidence="1">
    <location>
        <begin position="7"/>
        <end position="23"/>
    </location>
</feature>
<sequence length="297" mass="31745">MTADRPLLGIALMMGFCVLAPLADAVAKIVGVTVPILELIMIRFVFQALLMPPVMATGGLKPLPRKTLSRIVLRTVLHIIGIGCMFTGLKYLPLADAVAIAFVMPFIMLLLGKVFLGEEVGPRRLIACAIGFIGTLLVLQPAFADTGWPALLPLCVAVVFALFMLVTRQIAKEVDAVPLQAISGVIAVILLLPVWVYLGAPSPFRFDGTTLWLLVAIGVLGTGGHLLMTWALRFAPAASLAPMQYLEIPMATLFGYLIFSDLPGPMASLGIALTIAAGVYIILRERAMYQARPAAPI</sequence>
<proteinExistence type="predicted"/>